<dbReference type="InterPro" id="IPR052340">
    <property type="entry name" value="RNase_Y/CdgJ"/>
</dbReference>
<comment type="caution">
    <text evidence="2">The sequence shown here is derived from an EMBL/GenBank/DDBJ whole genome shotgun (WGS) entry which is preliminary data.</text>
</comment>
<reference evidence="3" key="1">
    <citation type="submission" date="2023-07" db="EMBL/GenBank/DDBJ databases">
        <title>Shewanella mangrovi sp. nov., an acetaldehyde- degrading bacterium isolated from mangrove sediment.</title>
        <authorList>
            <person name="Liu Y."/>
        </authorList>
    </citation>
    <scope>NUCLEOTIDE SEQUENCE [LARGE SCALE GENOMIC DNA]</scope>
    <source>
        <strain evidence="3">C32</strain>
    </source>
</reference>
<name>A0ABT2FHF5_9GAMM</name>
<dbReference type="Pfam" id="PF08668">
    <property type="entry name" value="HDOD"/>
    <property type="match status" value="1"/>
</dbReference>
<dbReference type="PROSITE" id="PS51833">
    <property type="entry name" value="HDOD"/>
    <property type="match status" value="1"/>
</dbReference>
<dbReference type="SUPFAM" id="SSF109604">
    <property type="entry name" value="HD-domain/PDEase-like"/>
    <property type="match status" value="1"/>
</dbReference>
<dbReference type="EMBL" id="JAKOGG010000002">
    <property type="protein sequence ID" value="MCS4555392.1"/>
    <property type="molecule type" value="Genomic_DNA"/>
</dbReference>
<sequence length="489" mass="54748">MSIALKPDLTKNNKGVEFWTNKISEQEMPALCSMIRTLEQLAKDDVSSMAVLGRSVMYDNALTSKVLRVANSAIYNKGISQVTTVSRAAVVLGFDVIRNVCITAKLLTSLLENKNLSESVFQRLIRLMARAFQAAMLTKMMLADHGEEFQEEAFIAALLYHLGESAFWSAGGEVAQQLDQALQQTDDNVVKLSLVREHLGTSFNQLTLNIARSWGLGEMLLKSLNSPNERTPEVRSIYLGNKLAEALVLASSDPEQLQKRVQQAAEMLQQPVEVFQQRLFETIEATAKLAEDYGSKELVPYLPNAADATTTLQAPPTWIARPTNLNIQLDKLRELTNLTMIKADFNQVVSVAMSGMLDGIGLDRTAVLLLSPNRKMLQPRVAMGDGEETLKQQLILELDQRFSELNACIERGQGFWFNQQHKLRLPERFQRLLPENGCMFAPLKVESKVIGVFYADRASSGRDIEQQDFDSFAHFVQLTNLCLSMAYRH</sequence>
<dbReference type="RefSeq" id="WP_238894796.1">
    <property type="nucleotide sequence ID" value="NZ_JAKOGG010000002.1"/>
</dbReference>
<evidence type="ECO:0000259" key="1">
    <source>
        <dbReference type="PROSITE" id="PS51833"/>
    </source>
</evidence>
<dbReference type="InterPro" id="IPR029016">
    <property type="entry name" value="GAF-like_dom_sf"/>
</dbReference>
<protein>
    <submittedName>
        <fullName evidence="2">HDOD domain-containing protein</fullName>
    </submittedName>
</protein>
<dbReference type="PANTHER" id="PTHR33525:SF3">
    <property type="entry name" value="RIBONUCLEASE Y"/>
    <property type="match status" value="1"/>
</dbReference>
<dbReference type="Proteomes" id="UP001201549">
    <property type="component" value="Unassembled WGS sequence"/>
</dbReference>
<dbReference type="PANTHER" id="PTHR33525">
    <property type="match status" value="1"/>
</dbReference>
<evidence type="ECO:0000313" key="3">
    <source>
        <dbReference type="Proteomes" id="UP001201549"/>
    </source>
</evidence>
<dbReference type="Gene3D" id="3.30.450.40">
    <property type="match status" value="1"/>
</dbReference>
<feature type="domain" description="HDOD" evidence="1">
    <location>
        <begin position="28"/>
        <end position="230"/>
    </location>
</feature>
<keyword evidence="3" id="KW-1185">Reference proteome</keyword>
<organism evidence="2 3">
    <name type="scientific">Shewanella electrica</name>
    <dbReference type="NCBI Taxonomy" id="515560"/>
    <lineage>
        <taxon>Bacteria</taxon>
        <taxon>Pseudomonadati</taxon>
        <taxon>Pseudomonadota</taxon>
        <taxon>Gammaproteobacteria</taxon>
        <taxon>Alteromonadales</taxon>
        <taxon>Shewanellaceae</taxon>
        <taxon>Shewanella</taxon>
    </lineage>
</organism>
<gene>
    <name evidence="2" type="ORF">L9G74_02980</name>
</gene>
<evidence type="ECO:0000313" key="2">
    <source>
        <dbReference type="EMBL" id="MCS4555392.1"/>
    </source>
</evidence>
<dbReference type="InterPro" id="IPR013976">
    <property type="entry name" value="HDOD"/>
</dbReference>
<proteinExistence type="predicted"/>
<accession>A0ABT2FHF5</accession>
<dbReference type="SUPFAM" id="SSF55781">
    <property type="entry name" value="GAF domain-like"/>
    <property type="match status" value="1"/>
</dbReference>
<dbReference type="Gene3D" id="1.10.3210.10">
    <property type="entry name" value="Hypothetical protein af1432"/>
    <property type="match status" value="1"/>
</dbReference>